<organism evidence="1 2">
    <name type="scientific">Brassica cretica</name>
    <name type="common">Mustard</name>
    <dbReference type="NCBI Taxonomy" id="69181"/>
    <lineage>
        <taxon>Eukaryota</taxon>
        <taxon>Viridiplantae</taxon>
        <taxon>Streptophyta</taxon>
        <taxon>Embryophyta</taxon>
        <taxon>Tracheophyta</taxon>
        <taxon>Spermatophyta</taxon>
        <taxon>Magnoliopsida</taxon>
        <taxon>eudicotyledons</taxon>
        <taxon>Gunneridae</taxon>
        <taxon>Pentapetalae</taxon>
        <taxon>rosids</taxon>
        <taxon>malvids</taxon>
        <taxon>Brassicales</taxon>
        <taxon>Brassicaceae</taxon>
        <taxon>Brassiceae</taxon>
        <taxon>Brassica</taxon>
    </lineage>
</organism>
<evidence type="ECO:0000313" key="2">
    <source>
        <dbReference type="Proteomes" id="UP000712600"/>
    </source>
</evidence>
<protein>
    <submittedName>
        <fullName evidence="1">Uncharacterized protein</fullName>
    </submittedName>
</protein>
<name>A0A8S9MX87_BRACR</name>
<proteinExistence type="predicted"/>
<dbReference type="EMBL" id="QGKX02002183">
    <property type="protein sequence ID" value="KAF3486019.1"/>
    <property type="molecule type" value="Genomic_DNA"/>
</dbReference>
<reference evidence="1" key="1">
    <citation type="submission" date="2019-12" db="EMBL/GenBank/DDBJ databases">
        <title>Genome sequencing and annotation of Brassica cretica.</title>
        <authorList>
            <person name="Studholme D.J."/>
            <person name="Sarris P."/>
        </authorList>
    </citation>
    <scope>NUCLEOTIDE SEQUENCE</scope>
    <source>
        <strain evidence="1">PFS-109/04</strain>
        <tissue evidence="1">Leaf</tissue>
    </source>
</reference>
<dbReference type="Proteomes" id="UP000712600">
    <property type="component" value="Unassembled WGS sequence"/>
</dbReference>
<gene>
    <name evidence="1" type="ORF">F2Q69_00053416</name>
</gene>
<evidence type="ECO:0000313" key="1">
    <source>
        <dbReference type="EMBL" id="KAF3486019.1"/>
    </source>
</evidence>
<accession>A0A8S9MX87</accession>
<comment type="caution">
    <text evidence="1">The sequence shown here is derived from an EMBL/GenBank/DDBJ whole genome shotgun (WGS) entry which is preliminary data.</text>
</comment>
<sequence length="163" mass="19052">MALLSSWKQRKSISNKKRRLTRQSRDDPLVLSLRNLAKLWRWLGFYSRISNTSQRERPESTKMLNSLRLPELELELLTPPPPICNHVVTPVPVPEPHRGGKISDGKSEVECEALGGCGERWWMRSRHGDRFSPVLESQKLFTVKRYGTMEFRCGRKIRRLDLR</sequence>
<dbReference type="AlphaFoldDB" id="A0A8S9MX87"/>